<name>A0A0P1KRE0_9SACH</name>
<evidence type="ECO:0000313" key="1">
    <source>
        <dbReference type="EMBL" id="CUS22237.1"/>
    </source>
</evidence>
<evidence type="ECO:0000313" key="2">
    <source>
        <dbReference type="Proteomes" id="UP000236544"/>
    </source>
</evidence>
<reference evidence="2" key="1">
    <citation type="submission" date="2015-10" db="EMBL/GenBank/DDBJ databases">
        <authorList>
            <person name="Devillers H."/>
        </authorList>
    </citation>
    <scope>NUCLEOTIDE SEQUENCE [LARGE SCALE GENOMIC DNA]</scope>
</reference>
<dbReference type="EMBL" id="LN890537">
    <property type="protein sequence ID" value="CUS22237.1"/>
    <property type="molecule type" value="Genomic_DNA"/>
</dbReference>
<dbReference type="Proteomes" id="UP000236544">
    <property type="component" value="Unassembled WGS sequence"/>
</dbReference>
<accession>A0A0P1KRE0</accession>
<dbReference type="AlphaFoldDB" id="A0A0P1KRE0"/>
<gene>
    <name evidence="1" type="ORF">LAQU0_S05e00782g</name>
</gene>
<keyword evidence="2" id="KW-1185">Reference proteome</keyword>
<organism evidence="1 2">
    <name type="scientific">Lachancea quebecensis</name>
    <dbReference type="NCBI Taxonomy" id="1654605"/>
    <lineage>
        <taxon>Eukaryota</taxon>
        <taxon>Fungi</taxon>
        <taxon>Dikarya</taxon>
        <taxon>Ascomycota</taxon>
        <taxon>Saccharomycotina</taxon>
        <taxon>Saccharomycetes</taxon>
        <taxon>Saccharomycetales</taxon>
        <taxon>Saccharomycetaceae</taxon>
        <taxon>Lachancea</taxon>
    </lineage>
</organism>
<proteinExistence type="predicted"/>
<sequence length="158" mass="17987">MIVLAGSPPRAWPDLLVNHKSASVVARRTGLEHAQFLYLSFLFLFPVPPVSGSKSTLNFFHGARRTRRKCSNEKVEIYWGSKRGILMNRQGFDIVKISVVKAVGRELDFTIRTNEIGSLGVPFTSRIEHRRSKRTLERTYNSAEIEQGKFRAGHSERD</sequence>
<protein>
    <submittedName>
        <fullName evidence="1">LAQU0S05e00782g1_1</fullName>
    </submittedName>
</protein>